<proteinExistence type="predicted"/>
<dbReference type="RefSeq" id="WP_073475800.1">
    <property type="nucleotide sequence ID" value="NZ_FQZU01000012.1"/>
</dbReference>
<evidence type="ECO:0000259" key="2">
    <source>
        <dbReference type="Pfam" id="PF01558"/>
    </source>
</evidence>
<organism evidence="3 4">
    <name type="scientific">Desulfatibacillum alkenivorans DSM 16219</name>
    <dbReference type="NCBI Taxonomy" id="1121393"/>
    <lineage>
        <taxon>Bacteria</taxon>
        <taxon>Pseudomonadati</taxon>
        <taxon>Thermodesulfobacteriota</taxon>
        <taxon>Desulfobacteria</taxon>
        <taxon>Desulfobacterales</taxon>
        <taxon>Desulfatibacillaceae</taxon>
        <taxon>Desulfatibacillum</taxon>
    </lineage>
</organism>
<dbReference type="GO" id="GO:0016903">
    <property type="term" value="F:oxidoreductase activity, acting on the aldehyde or oxo group of donors"/>
    <property type="evidence" value="ECO:0007669"/>
    <property type="project" value="InterPro"/>
</dbReference>
<dbReference type="InterPro" id="IPR052554">
    <property type="entry name" value="2-oxoglutarate_synth_KorC"/>
</dbReference>
<name>A0A1M6M6V9_9BACT</name>
<keyword evidence="4" id="KW-1185">Reference proteome</keyword>
<sequence length="179" mass="18842">MATTRILCAGFGGQGALLIGKLVAEAGMAEGKFVTWLPSYGPEMRGGTANVMVVVSDKPVGSPIFTKMDVLVALNQPSLDKFAKDTKDGGLIITNSDLCGDPENKDKIKLAPVPLTKIAEEIGNVKAANMVGVGALLQLTGCVERKSVEDYLSHMMKEKNPALLETNMAAIDKGASYVS</sequence>
<protein>
    <submittedName>
        <fullName evidence="3">2-oxoglutarate ferredoxin oxidoreductase subunit gamma</fullName>
    </submittedName>
</protein>
<keyword evidence="1" id="KW-0560">Oxidoreductase</keyword>
<evidence type="ECO:0000313" key="3">
    <source>
        <dbReference type="EMBL" id="SHJ79236.1"/>
    </source>
</evidence>
<dbReference type="InterPro" id="IPR002869">
    <property type="entry name" value="Pyrv_flavodox_OxRed_cen"/>
</dbReference>
<dbReference type="EMBL" id="FQZU01000012">
    <property type="protein sequence ID" value="SHJ79236.1"/>
    <property type="molecule type" value="Genomic_DNA"/>
</dbReference>
<dbReference type="SUPFAM" id="SSF53323">
    <property type="entry name" value="Pyruvate-ferredoxin oxidoreductase, PFOR, domain III"/>
    <property type="match status" value="1"/>
</dbReference>
<dbReference type="AlphaFoldDB" id="A0A1M6M6V9"/>
<gene>
    <name evidence="3" type="ORF">SAMN02745216_02259</name>
</gene>
<dbReference type="PANTHER" id="PTHR42730">
    <property type="entry name" value="2-OXOGLUTARATE SYNTHASE SUBUNIT KORC"/>
    <property type="match status" value="1"/>
</dbReference>
<dbReference type="Proteomes" id="UP000183994">
    <property type="component" value="Unassembled WGS sequence"/>
</dbReference>
<dbReference type="PANTHER" id="PTHR42730:SF1">
    <property type="entry name" value="2-OXOGLUTARATE SYNTHASE SUBUNIT KORC"/>
    <property type="match status" value="1"/>
</dbReference>
<evidence type="ECO:0000313" key="4">
    <source>
        <dbReference type="Proteomes" id="UP000183994"/>
    </source>
</evidence>
<dbReference type="OrthoDB" id="9789125at2"/>
<evidence type="ECO:0000256" key="1">
    <source>
        <dbReference type="ARBA" id="ARBA00023002"/>
    </source>
</evidence>
<dbReference type="STRING" id="1121393.SAMN02745216_02259"/>
<feature type="domain" description="Pyruvate/ketoisovalerate oxidoreductase catalytic" evidence="2">
    <location>
        <begin position="12"/>
        <end position="175"/>
    </location>
</feature>
<reference evidence="4" key="1">
    <citation type="submission" date="2016-11" db="EMBL/GenBank/DDBJ databases">
        <authorList>
            <person name="Varghese N."/>
            <person name="Submissions S."/>
        </authorList>
    </citation>
    <scope>NUCLEOTIDE SEQUENCE [LARGE SCALE GENOMIC DNA]</scope>
    <source>
        <strain evidence="4">DSM 16219</strain>
    </source>
</reference>
<dbReference type="Gene3D" id="3.40.920.10">
    <property type="entry name" value="Pyruvate-ferredoxin oxidoreductase, PFOR, domain III"/>
    <property type="match status" value="1"/>
</dbReference>
<dbReference type="Pfam" id="PF01558">
    <property type="entry name" value="POR"/>
    <property type="match status" value="1"/>
</dbReference>
<dbReference type="InterPro" id="IPR019752">
    <property type="entry name" value="Pyrv/ketoisovalerate_OxRed_cat"/>
</dbReference>
<accession>A0A1M6M6V9</accession>